<feature type="compositionally biased region" description="Polar residues" evidence="3">
    <location>
        <begin position="121"/>
        <end position="136"/>
    </location>
</feature>
<dbReference type="PRINTS" id="PR00828">
    <property type="entry name" value="FORMIN"/>
</dbReference>
<evidence type="ECO:0000256" key="1">
    <source>
        <dbReference type="ARBA" id="ARBA00005271"/>
    </source>
</evidence>
<feature type="compositionally biased region" description="Pro residues" evidence="3">
    <location>
        <begin position="861"/>
        <end position="870"/>
    </location>
</feature>
<sequence>MATANHREPDPESISCSSAQSPSRSPAKRATSAEQLSLIASTNKHTKALGLKSLLAEKVRGVKEFGHRLNKLGRHLSTSDQSELANGPRLLSVSSIDPDAEVPRLVRTNAFKIKQRNSVTFTSPPVTPQCSSSSLLPRSADELQPESDSDQSENSNTSFRTTLSFDVFGAIPADSSSPIPDFEQNFAISEQREANLIIVNCDRDKQKADRNEVEDRSCEDSIQPELFATLPLPLLLINDELLTAEDQSRNNKEDWNGNLLDDVSDLGDFESCSSSIPEDKAGNELEDSPFFRNRSSSESAVMGNKSSINKAKVRLNLNPRLGTETQELHRVPQAIAPNELSNNSGPSSTPQVPADTGDQQEQQQSIIVRSSSKVVIEKSTTSETLYADVDEPEEAEDPSSYQDVVHHQTWTCEENLLIVSETSDSINVPDLPLDSNTGTETCSLREVYDIENAGTLSLSSGFEQQTSDNIGLDADTSSYATELCTRSNEIVQSKIKDKFKQLDKQFSTTPEKSACPITYQQHFTRGQLDYLALEIPNLILHCTIAIKYHIFSIYARENKSASTSKIGIEMPDMIHLGGSSSGHNNSATRSTNMANNGQPFTLTRHKKVEIPATSILSHAQNVARREPSDLGIPYPSASAEKESNVLRKVASLTYDLAMEQKQQVSSPRGRSALERHDLNALENFEGQMLVSNLLSSIDEDHYLRLLISSHDLRLLMGHFVNYLLNIGIICPLEDGQICDKFTVDRMYRWGRPDANSKGTPRAKEDYLPIQEHLAAFQQARLEHDAELKRIQADFRNKIKELEETIATLKKEVLVLKNRPTLEPPPYVPPPSPYSLSAPPPPPPPPPMGFSSPTYGRRPAGDAPPPPPLPPSSILSSDNLGQVGGPVPPPPPLPISSSAGQTNFPPPPPPPPPPFASTGFGGPPPPPPLPMGGPPPPPPPMMGGPPPPPPPMMGGPPPPPPPMMGGPPPPPPPPMGGPPPPPMGGLPPPPPPPIGGSVPPPPGPGGLASPPSLPAPPSGGWNFNKTVIRKNPVDPKLPMKPLYWTRILIPFQPPQAVAISSVSDGNKSLWDGLEEIAPDNWDDFSDLFSRQVVVAKPVKPKAETKPVKQQTVKILDNKRSQMVGILISSRHLDVQEVESAVYNLDTSVIDLETLQKIFELRATEDELATMRLTLEQQPEAVMDKPENFLLELANIPSFSERVACFMFQNSFYEILATITNPLNNLKLICEKLMTSVEVSRVLGIILALGNYMNGGNRQRGQADGFAIDILPKIKDVKSKDNTLTLIFYVVKVYIQKFDEKAGTSDARMPLPEPTDLDKAGHLKFEELEASLRQLNKEIEGVEQKANQVIAASEEIHLEPFKEKMESFFVQAKKSLSEEEENLIECKQRFEAVLKYFKFTPKKNSELDPKDFFGLWSTFASDFKDVWNREQQRIFKENLDKAKQVVKQKKLQASSSYAKSKTDEGTLKARLLSRKKK</sequence>
<keyword evidence="6" id="KW-1185">Reference proteome</keyword>
<keyword evidence="2" id="KW-0175">Coiled coil</keyword>
<feature type="compositionally biased region" description="Polar residues" evidence="3">
    <location>
        <begin position="293"/>
        <end position="306"/>
    </location>
</feature>
<feature type="compositionally biased region" description="Low complexity" evidence="3">
    <location>
        <begin position="871"/>
        <end position="880"/>
    </location>
</feature>
<accession>A0ABR0B3A6</accession>
<evidence type="ECO:0000256" key="2">
    <source>
        <dbReference type="SAM" id="Coils"/>
    </source>
</evidence>
<feature type="coiled-coil region" evidence="2">
    <location>
        <begin position="784"/>
        <end position="818"/>
    </location>
</feature>
<dbReference type="SUPFAM" id="SSF101447">
    <property type="entry name" value="Formin homology 2 domain (FH2 domain)"/>
    <property type="match status" value="1"/>
</dbReference>
<comment type="similarity">
    <text evidence="1">Belongs to the formin homology family. Cappuccino subfamily.</text>
</comment>
<feature type="region of interest" description="Disordered" evidence="3">
    <location>
        <begin position="819"/>
        <end position="1017"/>
    </location>
</feature>
<feature type="compositionally biased region" description="Pro residues" evidence="3">
    <location>
        <begin position="821"/>
        <end position="847"/>
    </location>
</feature>
<feature type="region of interest" description="Disordered" evidence="3">
    <location>
        <begin position="336"/>
        <end position="369"/>
    </location>
</feature>
<feature type="region of interest" description="Disordered" evidence="3">
    <location>
        <begin position="121"/>
        <end position="157"/>
    </location>
</feature>
<organism evidence="5 6">
    <name type="scientific">Daphnia magna</name>
    <dbReference type="NCBI Taxonomy" id="35525"/>
    <lineage>
        <taxon>Eukaryota</taxon>
        <taxon>Metazoa</taxon>
        <taxon>Ecdysozoa</taxon>
        <taxon>Arthropoda</taxon>
        <taxon>Crustacea</taxon>
        <taxon>Branchiopoda</taxon>
        <taxon>Diplostraca</taxon>
        <taxon>Cladocera</taxon>
        <taxon>Anomopoda</taxon>
        <taxon>Daphniidae</taxon>
        <taxon>Daphnia</taxon>
    </lineage>
</organism>
<dbReference type="PANTHER" id="PTHR45920:SF7">
    <property type="entry name" value="FORMIN-G"/>
    <property type="match status" value="1"/>
</dbReference>
<evidence type="ECO:0000259" key="4">
    <source>
        <dbReference type="PROSITE" id="PS51444"/>
    </source>
</evidence>
<feature type="compositionally biased region" description="Pro residues" evidence="3">
    <location>
        <begin position="903"/>
        <end position="914"/>
    </location>
</feature>
<feature type="region of interest" description="Disordered" evidence="3">
    <location>
        <begin position="1"/>
        <end position="34"/>
    </location>
</feature>
<dbReference type="SMART" id="SM00498">
    <property type="entry name" value="FH2"/>
    <property type="match status" value="1"/>
</dbReference>
<proteinExistence type="inferred from homology"/>
<comment type="caution">
    <text evidence="5">The sequence shown here is derived from an EMBL/GenBank/DDBJ whole genome shotgun (WGS) entry which is preliminary data.</text>
</comment>
<feature type="compositionally biased region" description="Pro residues" evidence="3">
    <location>
        <begin position="921"/>
        <end position="1003"/>
    </location>
</feature>
<dbReference type="InterPro" id="IPR042201">
    <property type="entry name" value="FH2_Formin_sf"/>
</dbReference>
<evidence type="ECO:0000313" key="6">
    <source>
        <dbReference type="Proteomes" id="UP001234178"/>
    </source>
</evidence>
<dbReference type="EMBL" id="JAOYFB010000040">
    <property type="protein sequence ID" value="KAK4035957.1"/>
    <property type="molecule type" value="Genomic_DNA"/>
</dbReference>
<name>A0ABR0B3A6_9CRUS</name>
<dbReference type="PROSITE" id="PS51444">
    <property type="entry name" value="FH2"/>
    <property type="match status" value="1"/>
</dbReference>
<feature type="compositionally biased region" description="Polar residues" evidence="3">
    <location>
        <begin position="339"/>
        <end position="351"/>
    </location>
</feature>
<dbReference type="Gene3D" id="1.20.58.2220">
    <property type="entry name" value="Formin, FH2 domain"/>
    <property type="match status" value="1"/>
</dbReference>
<feature type="coiled-coil region" evidence="2">
    <location>
        <begin position="1323"/>
        <end position="1387"/>
    </location>
</feature>
<feature type="domain" description="FH2" evidence="4">
    <location>
        <begin position="1028"/>
        <end position="1447"/>
    </location>
</feature>
<gene>
    <name evidence="5" type="ORF">OUZ56_028034</name>
</gene>
<dbReference type="InterPro" id="IPR001265">
    <property type="entry name" value="Formin_Cappuccino_subfam"/>
</dbReference>
<dbReference type="PANTHER" id="PTHR45920">
    <property type="entry name" value="FORMIN HOMOLOGY 2 DOMAIN CONTAINING, ISOFORM I"/>
    <property type="match status" value="1"/>
</dbReference>
<protein>
    <recommendedName>
        <fullName evidence="4">FH2 domain-containing protein</fullName>
    </recommendedName>
</protein>
<reference evidence="5 6" key="1">
    <citation type="journal article" date="2023" name="Nucleic Acids Res.">
        <title>The hologenome of Daphnia magna reveals possible DNA methylation and microbiome-mediated evolution of the host genome.</title>
        <authorList>
            <person name="Chaturvedi A."/>
            <person name="Li X."/>
            <person name="Dhandapani V."/>
            <person name="Marshall H."/>
            <person name="Kissane S."/>
            <person name="Cuenca-Cambronero M."/>
            <person name="Asole G."/>
            <person name="Calvet F."/>
            <person name="Ruiz-Romero M."/>
            <person name="Marangio P."/>
            <person name="Guigo R."/>
            <person name="Rago D."/>
            <person name="Mirbahai L."/>
            <person name="Eastwood N."/>
            <person name="Colbourne J.K."/>
            <person name="Zhou J."/>
            <person name="Mallon E."/>
            <person name="Orsini L."/>
        </authorList>
    </citation>
    <scope>NUCLEOTIDE SEQUENCE [LARGE SCALE GENOMIC DNA]</scope>
    <source>
        <strain evidence="5">LRV0_1</strain>
    </source>
</reference>
<dbReference type="InterPro" id="IPR015425">
    <property type="entry name" value="FH2_Formin"/>
</dbReference>
<feature type="compositionally biased region" description="Low complexity" evidence="3">
    <location>
        <begin position="12"/>
        <end position="25"/>
    </location>
</feature>
<feature type="compositionally biased region" description="Basic and acidic residues" evidence="3">
    <location>
        <begin position="1"/>
        <end position="10"/>
    </location>
</feature>
<feature type="region of interest" description="Disordered" evidence="3">
    <location>
        <begin position="270"/>
        <end position="306"/>
    </location>
</feature>
<evidence type="ECO:0000313" key="5">
    <source>
        <dbReference type="EMBL" id="KAK4035957.1"/>
    </source>
</evidence>
<feature type="compositionally biased region" description="Low complexity" evidence="3">
    <location>
        <begin position="359"/>
        <end position="369"/>
    </location>
</feature>
<evidence type="ECO:0000256" key="3">
    <source>
        <dbReference type="SAM" id="MobiDB-lite"/>
    </source>
</evidence>
<dbReference type="Proteomes" id="UP001234178">
    <property type="component" value="Unassembled WGS sequence"/>
</dbReference>
<dbReference type="Pfam" id="PF02181">
    <property type="entry name" value="FH2"/>
    <property type="match status" value="1"/>
</dbReference>